<sequence length="369" mass="42273">MKTMKFFQTQEISIMDVEVGMIVAREILNNRGVVLIPRGFVINDPEHFVDMLSQHSVFTVLIQKPSESSIDEDIVTEEETSPTALKIVNFVKNFDSKRASLKKEFEKIINGDNLHEDDLVNKIQETLEVFKEDINIFQLMQKIKDLDDITYAHAHNVTLIAYSIGKWLDLKPQDLKDLSLAALLIDIGKIQIPTVLLNKKASLTNDEWLELQKHVVFSYDLIKHYDFIAERVKQAVLLHHEKIDGSGYPMGITGDKIPLFARIISIADIYSALTAKRAYRDKKTPFEAIKIMETQFIGKLDTNILYMFLNRIGDYFVGQMVRLNNGETGEIVFIPKRNIYRPILKLSGSDTLLDLNSPENSGVEMEEFY</sequence>
<accession>A0A1I0AIK4</accession>
<name>A0A1I0AIK4_9FIRM</name>
<dbReference type="CDD" id="cd00077">
    <property type="entry name" value="HDc"/>
    <property type="match status" value="1"/>
</dbReference>
<dbReference type="SMART" id="SM00471">
    <property type="entry name" value="HDc"/>
    <property type="match status" value="1"/>
</dbReference>
<dbReference type="Gene3D" id="1.10.3210.10">
    <property type="entry name" value="Hypothetical protein af1432"/>
    <property type="match status" value="1"/>
</dbReference>
<dbReference type="Pfam" id="PF13487">
    <property type="entry name" value="HD_5"/>
    <property type="match status" value="1"/>
</dbReference>
<dbReference type="STRING" id="426128.SAMN05660297_00941"/>
<keyword evidence="3" id="KW-1185">Reference proteome</keyword>
<feature type="domain" description="HD-GYP" evidence="1">
    <location>
        <begin position="128"/>
        <end position="324"/>
    </location>
</feature>
<proteinExistence type="predicted"/>
<dbReference type="PROSITE" id="PS51832">
    <property type="entry name" value="HD_GYP"/>
    <property type="match status" value="1"/>
</dbReference>
<dbReference type="Proteomes" id="UP000199568">
    <property type="component" value="Unassembled WGS sequence"/>
</dbReference>
<dbReference type="PANTHER" id="PTHR43155">
    <property type="entry name" value="CYCLIC DI-GMP PHOSPHODIESTERASE PA4108-RELATED"/>
    <property type="match status" value="1"/>
</dbReference>
<reference evidence="2 3" key="1">
    <citation type="submission" date="2016-10" db="EMBL/GenBank/DDBJ databases">
        <authorList>
            <person name="de Groot N.N."/>
        </authorList>
    </citation>
    <scope>NUCLEOTIDE SEQUENCE [LARGE SCALE GENOMIC DNA]</scope>
    <source>
        <strain evidence="2 3">DSM 18979</strain>
    </source>
</reference>
<dbReference type="EMBL" id="FOHU01000003">
    <property type="protein sequence ID" value="SES94130.1"/>
    <property type="molecule type" value="Genomic_DNA"/>
</dbReference>
<dbReference type="PANTHER" id="PTHR43155:SF2">
    <property type="entry name" value="CYCLIC DI-GMP PHOSPHODIESTERASE PA4108"/>
    <property type="match status" value="1"/>
</dbReference>
<dbReference type="AlphaFoldDB" id="A0A1I0AIK4"/>
<protein>
    <submittedName>
        <fullName evidence="2">HD-GYP domain, c-di-GMP phosphodiesterase class II (Or its inactivated variant)</fullName>
    </submittedName>
</protein>
<gene>
    <name evidence="2" type="ORF">SAMN05660297_00941</name>
</gene>
<evidence type="ECO:0000313" key="3">
    <source>
        <dbReference type="Proteomes" id="UP000199568"/>
    </source>
</evidence>
<dbReference type="InterPro" id="IPR037522">
    <property type="entry name" value="HD_GYP_dom"/>
</dbReference>
<dbReference type="InterPro" id="IPR003607">
    <property type="entry name" value="HD/PDEase_dom"/>
</dbReference>
<dbReference type="SUPFAM" id="SSF109604">
    <property type="entry name" value="HD-domain/PDEase-like"/>
    <property type="match status" value="1"/>
</dbReference>
<evidence type="ECO:0000259" key="1">
    <source>
        <dbReference type="PROSITE" id="PS51832"/>
    </source>
</evidence>
<evidence type="ECO:0000313" key="2">
    <source>
        <dbReference type="EMBL" id="SES94130.1"/>
    </source>
</evidence>
<organism evidence="2 3">
    <name type="scientific">Natronincola peptidivorans</name>
    <dbReference type="NCBI Taxonomy" id="426128"/>
    <lineage>
        <taxon>Bacteria</taxon>
        <taxon>Bacillati</taxon>
        <taxon>Bacillota</taxon>
        <taxon>Clostridia</taxon>
        <taxon>Peptostreptococcales</taxon>
        <taxon>Natronincolaceae</taxon>
        <taxon>Natronincola</taxon>
    </lineage>
</organism>
<dbReference type="OrthoDB" id="9804747at2"/>